<evidence type="ECO:0000313" key="3">
    <source>
        <dbReference type="Proteomes" id="UP000287166"/>
    </source>
</evidence>
<proteinExistence type="predicted"/>
<evidence type="ECO:0000313" key="2">
    <source>
        <dbReference type="EMBL" id="GBE82530.1"/>
    </source>
</evidence>
<protein>
    <submittedName>
        <fullName evidence="2">Uncharacterized protein</fullName>
    </submittedName>
</protein>
<gene>
    <name evidence="2" type="ORF">SCP_0409140</name>
</gene>
<dbReference type="EMBL" id="BFAD01000004">
    <property type="protein sequence ID" value="GBE82530.1"/>
    <property type="molecule type" value="Genomic_DNA"/>
</dbReference>
<dbReference type="AlphaFoldDB" id="A0A401GK45"/>
<sequence length="108" mass="11698">MNGAVSASDPIQEAMASSSHLILDSDPISLPLDSDEAMLSRSNSLLNADDSTPPRNSLRRSQAPRRDKGKGREKDVGVKVKEEPFAVTLAMSEVVPSNRLVSQKNSFF</sequence>
<accession>A0A401GK45</accession>
<evidence type="ECO:0000256" key="1">
    <source>
        <dbReference type="SAM" id="MobiDB-lite"/>
    </source>
</evidence>
<dbReference type="RefSeq" id="XP_027613443.1">
    <property type="nucleotide sequence ID" value="XM_027757642.1"/>
</dbReference>
<keyword evidence="3" id="KW-1185">Reference proteome</keyword>
<feature type="compositionally biased region" description="Polar residues" evidence="1">
    <location>
        <begin position="41"/>
        <end position="55"/>
    </location>
</feature>
<name>A0A401GK45_9APHY</name>
<feature type="compositionally biased region" description="Basic and acidic residues" evidence="1">
    <location>
        <begin position="64"/>
        <end position="78"/>
    </location>
</feature>
<dbReference type="GeneID" id="38779447"/>
<organism evidence="2 3">
    <name type="scientific">Sparassis crispa</name>
    <dbReference type="NCBI Taxonomy" id="139825"/>
    <lineage>
        <taxon>Eukaryota</taxon>
        <taxon>Fungi</taxon>
        <taxon>Dikarya</taxon>
        <taxon>Basidiomycota</taxon>
        <taxon>Agaricomycotina</taxon>
        <taxon>Agaricomycetes</taxon>
        <taxon>Polyporales</taxon>
        <taxon>Sparassidaceae</taxon>
        <taxon>Sparassis</taxon>
    </lineage>
</organism>
<dbReference type="OrthoDB" id="5876363at2759"/>
<feature type="region of interest" description="Disordered" evidence="1">
    <location>
        <begin position="41"/>
        <end position="78"/>
    </location>
</feature>
<dbReference type="InParanoid" id="A0A401GK45"/>
<comment type="caution">
    <text evidence="2">The sequence shown here is derived from an EMBL/GenBank/DDBJ whole genome shotgun (WGS) entry which is preliminary data.</text>
</comment>
<dbReference type="STRING" id="139825.A0A401GK45"/>
<reference evidence="2 3" key="1">
    <citation type="journal article" date="2018" name="Sci. Rep.">
        <title>Genome sequence of the cauliflower mushroom Sparassis crispa (Hanabiratake) and its association with beneficial usage.</title>
        <authorList>
            <person name="Kiyama R."/>
            <person name="Furutani Y."/>
            <person name="Kawaguchi K."/>
            <person name="Nakanishi T."/>
        </authorList>
    </citation>
    <scope>NUCLEOTIDE SEQUENCE [LARGE SCALE GENOMIC DNA]</scope>
</reference>
<dbReference type="Proteomes" id="UP000287166">
    <property type="component" value="Unassembled WGS sequence"/>
</dbReference>